<proteinExistence type="predicted"/>
<name>A8RED5_9FIRM</name>
<dbReference type="AlphaFoldDB" id="A8RED5"/>
<reference evidence="1 2" key="1">
    <citation type="submission" date="2007-09" db="EMBL/GenBank/DDBJ databases">
        <title>Draft genome sequence of Eubacterium dolichum (DSM 3991).</title>
        <authorList>
            <person name="Sudarsanam P."/>
            <person name="Ley R."/>
            <person name="Guruge J."/>
            <person name="Turnbaugh P.J."/>
            <person name="Mahowald M."/>
            <person name="Liep D."/>
            <person name="Gordon J."/>
        </authorList>
    </citation>
    <scope>NUCLEOTIDE SEQUENCE [LARGE SCALE GENOMIC DNA]</scope>
    <source>
        <strain evidence="1 2">DSM 3991</strain>
    </source>
</reference>
<dbReference type="EMBL" id="ABAW02000024">
    <property type="protein sequence ID" value="EDP10514.1"/>
    <property type="molecule type" value="Genomic_DNA"/>
</dbReference>
<organism evidence="1 2">
    <name type="scientific">Amedibacillus dolichus DSM 3991</name>
    <dbReference type="NCBI Taxonomy" id="428127"/>
    <lineage>
        <taxon>Bacteria</taxon>
        <taxon>Bacillati</taxon>
        <taxon>Bacillota</taxon>
        <taxon>Erysipelotrichia</taxon>
        <taxon>Erysipelotrichales</taxon>
        <taxon>Erysipelotrichaceae</taxon>
        <taxon>Amedibacillus</taxon>
    </lineage>
</organism>
<comment type="caution">
    <text evidence="1">The sequence shown here is derived from an EMBL/GenBank/DDBJ whole genome shotgun (WGS) entry which is preliminary data.</text>
</comment>
<gene>
    <name evidence="1" type="ORF">EUBDOL_01758</name>
</gene>
<evidence type="ECO:0000313" key="1">
    <source>
        <dbReference type="EMBL" id="EDP10514.1"/>
    </source>
</evidence>
<sequence length="34" mass="4203">MQDLNTLGFDSFFYFVLNLTISLEKRNNKFYYFL</sequence>
<reference evidence="1 2" key="2">
    <citation type="submission" date="2007-09" db="EMBL/GenBank/DDBJ databases">
        <authorList>
            <person name="Fulton L."/>
            <person name="Clifton S."/>
            <person name="Fulton B."/>
            <person name="Xu J."/>
            <person name="Minx P."/>
            <person name="Pepin K.H."/>
            <person name="Johnson M."/>
            <person name="Thiruvilangam P."/>
            <person name="Bhonagiri V."/>
            <person name="Nash W.E."/>
            <person name="Mardis E.R."/>
            <person name="Wilson R.K."/>
        </authorList>
    </citation>
    <scope>NUCLEOTIDE SEQUENCE [LARGE SCALE GENOMIC DNA]</scope>
    <source>
        <strain evidence="1 2">DSM 3991</strain>
    </source>
</reference>
<dbReference type="STRING" id="428127.EUBDOL_01758"/>
<dbReference type="HOGENOM" id="CLU_3373802_0_0_9"/>
<protein>
    <submittedName>
        <fullName evidence="1">Uncharacterized protein</fullName>
    </submittedName>
</protein>
<dbReference type="Proteomes" id="UP000004090">
    <property type="component" value="Unassembled WGS sequence"/>
</dbReference>
<evidence type="ECO:0000313" key="2">
    <source>
        <dbReference type="Proteomes" id="UP000004090"/>
    </source>
</evidence>
<accession>A8RED5</accession>